<sequence length="61" mass="7145">MNNLVITENIKKYLNDKNVYFRSDLNINEVIRVDESIKIGSHSTFFCIINQNKFQALDLIP</sequence>
<dbReference type="RefSeq" id="WP_187529130.1">
    <property type="nucleotide sequence ID" value="NZ_CP060724.1"/>
</dbReference>
<accession>A0A7G9T5C1</accession>
<protein>
    <submittedName>
        <fullName evidence="1">Uncharacterized protein</fullName>
    </submittedName>
</protein>
<name>A0A7G9T5C1_9LACO</name>
<evidence type="ECO:0000313" key="1">
    <source>
        <dbReference type="EMBL" id="QNN75296.1"/>
    </source>
</evidence>
<evidence type="ECO:0000313" key="2">
    <source>
        <dbReference type="Proteomes" id="UP000515800"/>
    </source>
</evidence>
<dbReference type="KEGG" id="wdi:H9L19_08020"/>
<reference evidence="1 2" key="1">
    <citation type="submission" date="2020-08" db="EMBL/GenBank/DDBJ databases">
        <title>Genome sequence of Weissella diestrammenae KACC 16890T.</title>
        <authorList>
            <person name="Hyun D.-W."/>
            <person name="Bae J.-W."/>
        </authorList>
    </citation>
    <scope>NUCLEOTIDE SEQUENCE [LARGE SCALE GENOMIC DNA]</scope>
    <source>
        <strain evidence="1 2">KACC 16890</strain>
    </source>
</reference>
<dbReference type="AlphaFoldDB" id="A0A7G9T5C1"/>
<dbReference type="Proteomes" id="UP000515800">
    <property type="component" value="Chromosome"/>
</dbReference>
<dbReference type="EMBL" id="CP060724">
    <property type="protein sequence ID" value="QNN75296.1"/>
    <property type="molecule type" value="Genomic_DNA"/>
</dbReference>
<keyword evidence="2" id="KW-1185">Reference proteome</keyword>
<organism evidence="1 2">
    <name type="scientific">Weissella diestrammenae</name>
    <dbReference type="NCBI Taxonomy" id="1162633"/>
    <lineage>
        <taxon>Bacteria</taxon>
        <taxon>Bacillati</taxon>
        <taxon>Bacillota</taxon>
        <taxon>Bacilli</taxon>
        <taxon>Lactobacillales</taxon>
        <taxon>Lactobacillaceae</taxon>
        <taxon>Weissella</taxon>
    </lineage>
</organism>
<proteinExistence type="predicted"/>
<gene>
    <name evidence="1" type="ORF">H9L19_08020</name>
</gene>